<evidence type="ECO:0000256" key="4">
    <source>
        <dbReference type="ARBA" id="ARBA00006641"/>
    </source>
</evidence>
<organism evidence="12 13">
    <name type="scientific">Variovorax dokdonensis</name>
    <dbReference type="NCBI Taxonomy" id="344883"/>
    <lineage>
        <taxon>Bacteria</taxon>
        <taxon>Pseudomonadati</taxon>
        <taxon>Pseudomonadota</taxon>
        <taxon>Betaproteobacteria</taxon>
        <taxon>Burkholderiales</taxon>
        <taxon>Comamonadaceae</taxon>
        <taxon>Variovorax</taxon>
    </lineage>
</organism>
<evidence type="ECO:0000256" key="5">
    <source>
        <dbReference type="ARBA" id="ARBA00022490"/>
    </source>
</evidence>
<dbReference type="Gene3D" id="3.40.630.20">
    <property type="entry name" value="Peptidase C15, pyroglutamyl peptidase I-like"/>
    <property type="match status" value="1"/>
</dbReference>
<feature type="active site" evidence="9 10">
    <location>
        <position position="93"/>
    </location>
</feature>
<dbReference type="PIRSF" id="PIRSF015592">
    <property type="entry name" value="Prld-crbxl_pptds"/>
    <property type="match status" value="1"/>
</dbReference>
<comment type="similarity">
    <text evidence="4 9">Belongs to the peptidase C15 family.</text>
</comment>
<dbReference type="SUPFAM" id="SSF53182">
    <property type="entry name" value="Pyrrolidone carboxyl peptidase (pyroglutamate aminopeptidase)"/>
    <property type="match status" value="1"/>
</dbReference>
<evidence type="ECO:0000256" key="6">
    <source>
        <dbReference type="ARBA" id="ARBA00022670"/>
    </source>
</evidence>
<dbReference type="PROSITE" id="PS01334">
    <property type="entry name" value="PYRASE_CYS"/>
    <property type="match status" value="1"/>
</dbReference>
<keyword evidence="5 9" id="KW-0963">Cytoplasm</keyword>
<keyword evidence="13" id="KW-1185">Reference proteome</keyword>
<dbReference type="PROSITE" id="PS01333">
    <property type="entry name" value="PYRASE_GLU"/>
    <property type="match status" value="1"/>
</dbReference>
<dbReference type="InterPro" id="IPR000816">
    <property type="entry name" value="Peptidase_C15"/>
</dbReference>
<dbReference type="InterPro" id="IPR016125">
    <property type="entry name" value="Peptidase_C15-like"/>
</dbReference>
<accession>A0ABT7NBK4</accession>
<dbReference type="InterPro" id="IPR033693">
    <property type="entry name" value="PGPEP1_Glu_AS"/>
</dbReference>
<comment type="subcellular location">
    <subcellularLocation>
        <location evidence="3 9">Cytoplasm</location>
    </subcellularLocation>
</comment>
<evidence type="ECO:0000256" key="9">
    <source>
        <dbReference type="HAMAP-Rule" id="MF_00417"/>
    </source>
</evidence>
<dbReference type="EC" id="3.4.19.3" evidence="9"/>
<dbReference type="Pfam" id="PF01470">
    <property type="entry name" value="Peptidase_C15"/>
    <property type="match status" value="1"/>
</dbReference>
<evidence type="ECO:0000256" key="1">
    <source>
        <dbReference type="ARBA" id="ARBA00001770"/>
    </source>
</evidence>
<dbReference type="PANTHER" id="PTHR23402">
    <property type="entry name" value="PROTEASE FAMILY C15 PYROGLUTAMYL-PEPTIDASE I-RELATED"/>
    <property type="match status" value="1"/>
</dbReference>
<gene>
    <name evidence="9 12" type="primary">pcp</name>
    <name evidence="12" type="ORF">QTH91_12495</name>
</gene>
<dbReference type="NCBIfam" id="NF009676">
    <property type="entry name" value="PRK13197.1"/>
    <property type="match status" value="1"/>
</dbReference>
<dbReference type="RefSeq" id="WP_286660387.1">
    <property type="nucleotide sequence ID" value="NZ_JASZYV010000002.1"/>
</dbReference>
<evidence type="ECO:0000256" key="2">
    <source>
        <dbReference type="ARBA" id="ARBA00002280"/>
    </source>
</evidence>
<feature type="active site" evidence="9">
    <location>
        <position position="182"/>
    </location>
</feature>
<evidence type="ECO:0000256" key="7">
    <source>
        <dbReference type="ARBA" id="ARBA00022801"/>
    </source>
</evidence>
<dbReference type="InterPro" id="IPR036440">
    <property type="entry name" value="Peptidase_C15-like_sf"/>
</dbReference>
<dbReference type="Proteomes" id="UP001174908">
    <property type="component" value="Unassembled WGS sequence"/>
</dbReference>
<evidence type="ECO:0000313" key="13">
    <source>
        <dbReference type="Proteomes" id="UP001174908"/>
    </source>
</evidence>
<comment type="function">
    <text evidence="2 9">Removes 5-oxoproline from various penultimate amino acid residues except L-proline.</text>
</comment>
<keyword evidence="8 9" id="KW-0788">Thiol protease</keyword>
<sequence>MAPNSQPVLQVLVTGFEPFDADRINPSWEAARRLDGWQCDLGEGKGAAVVHARRMPCVFGAALTALDAAIDELQPDLVLCLGLAGGRSEITPERVAINVDDGRICDNAGCQPIDQPVVPGAPAGYFSSLPIKAVVNALRAAGIPASVSNSAGTFVCNHLFFGLMHRMATRPSRPGMRGGFIHVPLLPEQAARLPGALPSLALDTLVEGLRISVRTSLTVQTDLRETGGALH</sequence>
<dbReference type="PRINTS" id="PR00706">
    <property type="entry name" value="PYROGLUPTASE"/>
</dbReference>
<comment type="catalytic activity">
    <reaction evidence="1 9 10">
        <text>Release of an N-terminal pyroglutamyl group from a polypeptide, the second amino acid generally not being Pro.</text>
        <dbReference type="EC" id="3.4.19.3"/>
    </reaction>
</comment>
<feature type="active site" evidence="9 11">
    <location>
        <position position="156"/>
    </location>
</feature>
<evidence type="ECO:0000256" key="11">
    <source>
        <dbReference type="PROSITE-ProRule" id="PRU10077"/>
    </source>
</evidence>
<dbReference type="GO" id="GO:0016920">
    <property type="term" value="F:pyroglutamyl-peptidase activity"/>
    <property type="evidence" value="ECO:0007669"/>
    <property type="project" value="UniProtKB-EC"/>
</dbReference>
<dbReference type="CDD" id="cd00501">
    <property type="entry name" value="Peptidase_C15"/>
    <property type="match status" value="1"/>
</dbReference>
<dbReference type="InterPro" id="IPR033694">
    <property type="entry name" value="PGPEP1_Cys_AS"/>
</dbReference>
<dbReference type="InterPro" id="IPR029762">
    <property type="entry name" value="PGP-I_bact-type"/>
</dbReference>
<comment type="caution">
    <text evidence="12">The sequence shown here is derived from an EMBL/GenBank/DDBJ whole genome shotgun (WGS) entry which is preliminary data.</text>
</comment>
<keyword evidence="6 9" id="KW-0645">Protease</keyword>
<evidence type="ECO:0000256" key="3">
    <source>
        <dbReference type="ARBA" id="ARBA00004496"/>
    </source>
</evidence>
<dbReference type="PANTHER" id="PTHR23402:SF1">
    <property type="entry name" value="PYROGLUTAMYL-PEPTIDASE I"/>
    <property type="match status" value="1"/>
</dbReference>
<reference evidence="12" key="1">
    <citation type="submission" date="2023-06" db="EMBL/GenBank/DDBJ databases">
        <authorList>
            <person name="Jiang Y."/>
            <person name="Liu Q."/>
        </authorList>
    </citation>
    <scope>NUCLEOTIDE SEQUENCE</scope>
    <source>
        <strain evidence="12">CGMCC 1.12089</strain>
    </source>
</reference>
<evidence type="ECO:0000256" key="10">
    <source>
        <dbReference type="PROSITE-ProRule" id="PRU10076"/>
    </source>
</evidence>
<evidence type="ECO:0000256" key="8">
    <source>
        <dbReference type="ARBA" id="ARBA00022807"/>
    </source>
</evidence>
<dbReference type="HAMAP" id="MF_00417">
    <property type="entry name" value="Pyrrolid_peptidase"/>
    <property type="match status" value="1"/>
</dbReference>
<name>A0ABT7NBK4_9BURK</name>
<comment type="subunit">
    <text evidence="9">Homotetramer.</text>
</comment>
<proteinExistence type="inferred from homology"/>
<evidence type="ECO:0000313" key="12">
    <source>
        <dbReference type="EMBL" id="MDM0045306.1"/>
    </source>
</evidence>
<protein>
    <recommendedName>
        <fullName evidence="9">Pyrrolidone-carboxylate peptidase</fullName>
        <ecNumber evidence="9">3.4.19.3</ecNumber>
    </recommendedName>
    <alternativeName>
        <fullName evidence="9">5-oxoprolyl-peptidase</fullName>
    </alternativeName>
    <alternativeName>
        <fullName evidence="9">Pyroglutamyl-peptidase I</fullName>
        <shortName evidence="9">PGP-I</shortName>
        <shortName evidence="9">Pyrase</shortName>
    </alternativeName>
</protein>
<keyword evidence="7 9" id="KW-0378">Hydrolase</keyword>
<dbReference type="EMBL" id="JASZYV010000002">
    <property type="protein sequence ID" value="MDM0045306.1"/>
    <property type="molecule type" value="Genomic_DNA"/>
</dbReference>
<dbReference type="NCBIfam" id="TIGR00504">
    <property type="entry name" value="pyro_pdase"/>
    <property type="match status" value="1"/>
</dbReference>